<reference evidence="1 2" key="1">
    <citation type="submission" date="2019-12" db="EMBL/GenBank/DDBJ databases">
        <title>Genomic-based taxomic classification of the family Erythrobacteraceae.</title>
        <authorList>
            <person name="Xu L."/>
        </authorList>
    </citation>
    <scope>NUCLEOTIDE SEQUENCE [LARGE SCALE GENOMIC DNA]</scope>
    <source>
        <strain evidence="1 2">LMG 29519</strain>
    </source>
</reference>
<evidence type="ECO:0000313" key="1">
    <source>
        <dbReference type="EMBL" id="MXP09884.1"/>
    </source>
</evidence>
<dbReference type="AlphaFoldDB" id="A0A6I4U3G2"/>
<comment type="caution">
    <text evidence="1">The sequence shown here is derived from an EMBL/GenBank/DDBJ whole genome shotgun (WGS) entry which is preliminary data.</text>
</comment>
<accession>A0A6I4U3G2</accession>
<keyword evidence="2" id="KW-1185">Reference proteome</keyword>
<name>A0A6I4U3G2_9SPHN</name>
<dbReference type="SUPFAM" id="SSF56300">
    <property type="entry name" value="Metallo-dependent phosphatases"/>
    <property type="match status" value="1"/>
</dbReference>
<gene>
    <name evidence="1" type="ORF">GRI68_06800</name>
</gene>
<protein>
    <recommendedName>
        <fullName evidence="3">Calcineurin-like phosphoesterase domain-containing protein</fullName>
    </recommendedName>
</protein>
<dbReference type="RefSeq" id="WP_160616545.1">
    <property type="nucleotide sequence ID" value="NZ_WTYR01000001.1"/>
</dbReference>
<dbReference type="OrthoDB" id="9802481at2"/>
<proteinExistence type="predicted"/>
<evidence type="ECO:0000313" key="2">
    <source>
        <dbReference type="Proteomes" id="UP000429229"/>
    </source>
</evidence>
<dbReference type="Proteomes" id="UP000429229">
    <property type="component" value="Unassembled WGS sequence"/>
</dbReference>
<organism evidence="1 2">
    <name type="scientific">Alteriqipengyuania halimionae</name>
    <dbReference type="NCBI Taxonomy" id="1926630"/>
    <lineage>
        <taxon>Bacteria</taxon>
        <taxon>Pseudomonadati</taxon>
        <taxon>Pseudomonadota</taxon>
        <taxon>Alphaproteobacteria</taxon>
        <taxon>Sphingomonadales</taxon>
        <taxon>Erythrobacteraceae</taxon>
        <taxon>Alteriqipengyuania</taxon>
    </lineage>
</organism>
<dbReference type="Gene3D" id="3.60.21.10">
    <property type="match status" value="1"/>
</dbReference>
<dbReference type="EMBL" id="WTYR01000001">
    <property type="protein sequence ID" value="MXP09884.1"/>
    <property type="molecule type" value="Genomic_DNA"/>
</dbReference>
<sequence length="488" mass="53037">MAVTHVVLSDLHLGARESLLTHVDHRDEVARDPSDVMCRLGEALRETVAPMADGAPVRLVLMGDALDLGLTPFGTVSHAFLHFVDALWPDGARQVFDTDILCIPGNHDHHLWRMAQDRAFVDAIAQANEDGIPSDIPHVSRATGSPDYRCELMEAILTKRAHMHGARVRIAYPNYAVANDDASRAVVLHHGHYIDAMYRTLSRLRAWISGSDPKGETIAQIEAENGAWVDFLWSNLGSCGEWGSDADTLYETMLDAGASHDFAEALAMRVCGDLGAKMGVRGDTEIKYGVTVEQAIRGIVDLTAGRAAQSQRDGYRHVLSGDEVDDLGWYMSGPVAKQLEAELGRVPDNCSLIFGHTHKPFQDQIGADGFAKPLGVYNTGGWVLDQPTLMATQGGAAMLVDDRLGVASLRLFNDCVGGRMREVHAAGCGMRTREDAALVTALQSQVEAHRPAWDAFSAATKARILQGSAQTVERFGDRDHCAIREAVQ</sequence>
<dbReference type="InterPro" id="IPR029052">
    <property type="entry name" value="Metallo-depent_PP-like"/>
</dbReference>
<evidence type="ECO:0008006" key="3">
    <source>
        <dbReference type="Google" id="ProtNLM"/>
    </source>
</evidence>